<evidence type="ECO:0000313" key="4">
    <source>
        <dbReference type="Proteomes" id="UP000194236"/>
    </source>
</evidence>
<protein>
    <recommendedName>
        <fullName evidence="2">Phospholipid scramblase</fullName>
    </recommendedName>
</protein>
<dbReference type="OrthoDB" id="191150at2759"/>
<evidence type="ECO:0000256" key="2">
    <source>
        <dbReference type="RuleBase" id="RU363116"/>
    </source>
</evidence>
<dbReference type="Proteomes" id="UP000194236">
    <property type="component" value="Unassembled WGS sequence"/>
</dbReference>
<keyword evidence="2" id="KW-0564">Palmitate</keyword>
<dbReference type="InterPro" id="IPR025659">
    <property type="entry name" value="Tubby-like_C"/>
</dbReference>
<dbReference type="PANTHER" id="PTHR23248">
    <property type="entry name" value="PHOSPHOLIPID SCRAMBLASE-RELATED"/>
    <property type="match status" value="1"/>
</dbReference>
<dbReference type="InterPro" id="IPR005552">
    <property type="entry name" value="Scramblase"/>
</dbReference>
<evidence type="ECO:0000313" key="3">
    <source>
        <dbReference type="EMBL" id="OTF79273.1"/>
    </source>
</evidence>
<sequence>MASICIMLLKFIFHRSLENDLCTRNCLGESRPFTMRLYDNQRNEILRFDRPWRCNSCLFPCFLQKLDVYSGANKLGSIRQEWSVCYPVFSILNATGQKVLHIEGPFMTFSCGGDVDFNVLSNDGETTVGKISKQWSGLAREMFTDADRFGIEFPRDLDVSIKAVLLGATFLIDFMFFEKGHK</sequence>
<evidence type="ECO:0000256" key="1">
    <source>
        <dbReference type="ARBA" id="ARBA00005350"/>
    </source>
</evidence>
<keyword evidence="4" id="KW-1185">Reference proteome</keyword>
<dbReference type="PANTHER" id="PTHR23248:SF9">
    <property type="entry name" value="PHOSPHOLIPID SCRAMBLASE"/>
    <property type="match status" value="1"/>
</dbReference>
<keyword evidence="2" id="KW-0106">Calcium</keyword>
<proteinExistence type="inferred from homology"/>
<dbReference type="SUPFAM" id="SSF54518">
    <property type="entry name" value="Tubby C-terminal domain-like"/>
    <property type="match status" value="1"/>
</dbReference>
<comment type="caution">
    <text evidence="3">The sequence shown here is derived from an EMBL/GenBank/DDBJ whole genome shotgun (WGS) entry which is preliminary data.</text>
</comment>
<dbReference type="EMBL" id="MUJZ01023914">
    <property type="protein sequence ID" value="OTF79273.1"/>
    <property type="molecule type" value="Genomic_DNA"/>
</dbReference>
<gene>
    <name evidence="3" type="ORF">BLA29_009155</name>
</gene>
<comment type="cofactor">
    <cofactor evidence="2">
        <name>Ca(2+)</name>
        <dbReference type="ChEBI" id="CHEBI:29108"/>
    </cofactor>
</comment>
<dbReference type="AlphaFoldDB" id="A0A1Y3BHI0"/>
<accession>A0A1Y3BHI0</accession>
<dbReference type="Pfam" id="PF03803">
    <property type="entry name" value="Scramblase"/>
    <property type="match status" value="1"/>
</dbReference>
<comment type="function">
    <text evidence="2">May mediate accelerated ATP-independent bidirectional transbilayer migration of phospholipids upon binding calcium ions that results in a loss of phospholipid asymmetry in the plasma membrane.</text>
</comment>
<keyword evidence="2" id="KW-0449">Lipoprotein</keyword>
<organism evidence="3 4">
    <name type="scientific">Euroglyphus maynei</name>
    <name type="common">Mayne's house dust mite</name>
    <dbReference type="NCBI Taxonomy" id="6958"/>
    <lineage>
        <taxon>Eukaryota</taxon>
        <taxon>Metazoa</taxon>
        <taxon>Ecdysozoa</taxon>
        <taxon>Arthropoda</taxon>
        <taxon>Chelicerata</taxon>
        <taxon>Arachnida</taxon>
        <taxon>Acari</taxon>
        <taxon>Acariformes</taxon>
        <taxon>Sarcoptiformes</taxon>
        <taxon>Astigmata</taxon>
        <taxon>Psoroptidia</taxon>
        <taxon>Analgoidea</taxon>
        <taxon>Pyroglyphidae</taxon>
        <taxon>Pyroglyphinae</taxon>
        <taxon>Euroglyphus</taxon>
    </lineage>
</organism>
<reference evidence="3 4" key="1">
    <citation type="submission" date="2017-03" db="EMBL/GenBank/DDBJ databases">
        <title>Genome Survey of Euroglyphus maynei.</title>
        <authorList>
            <person name="Arlian L.G."/>
            <person name="Morgan M.S."/>
            <person name="Rider S.D."/>
        </authorList>
    </citation>
    <scope>NUCLEOTIDE SEQUENCE [LARGE SCALE GENOMIC DNA]</scope>
    <source>
        <strain evidence="3">Arlian Lab</strain>
        <tissue evidence="3">Whole body</tissue>
    </source>
</reference>
<name>A0A1Y3BHI0_EURMA</name>
<comment type="similarity">
    <text evidence="1 2">Belongs to the phospholipid scramblase family.</text>
</comment>
<dbReference type="GO" id="GO:0017128">
    <property type="term" value="F:phospholipid scramblase activity"/>
    <property type="evidence" value="ECO:0007669"/>
    <property type="project" value="InterPro"/>
</dbReference>
<dbReference type="GO" id="GO:0005886">
    <property type="term" value="C:plasma membrane"/>
    <property type="evidence" value="ECO:0007669"/>
    <property type="project" value="TreeGrafter"/>
</dbReference>